<gene>
    <name evidence="1" type="ORF">CAL22_03780</name>
</gene>
<accession>A0A261VUE6</accession>
<proteinExistence type="predicted"/>
<organism evidence="1 2">
    <name type="scientific">Bordetella genomosp. 12</name>
    <dbReference type="NCBI Taxonomy" id="463035"/>
    <lineage>
        <taxon>Bacteria</taxon>
        <taxon>Pseudomonadati</taxon>
        <taxon>Pseudomonadota</taxon>
        <taxon>Betaproteobacteria</taxon>
        <taxon>Burkholderiales</taxon>
        <taxon>Alcaligenaceae</taxon>
        <taxon>Bordetella</taxon>
    </lineage>
</organism>
<name>A0A261VUE6_9BORD</name>
<sequence>MQSMDDKQAFAARLRLALKRSPKLIESATRLAVQFSLRHPDAAMAIYGIDSATLYVVTRHII</sequence>
<dbReference type="EMBL" id="NEVU01000001">
    <property type="protein sequence ID" value="OZI77659.1"/>
    <property type="molecule type" value="Genomic_DNA"/>
</dbReference>
<dbReference type="AlphaFoldDB" id="A0A261VUE6"/>
<evidence type="ECO:0000313" key="1">
    <source>
        <dbReference type="EMBL" id="OZI77659.1"/>
    </source>
</evidence>
<keyword evidence="2" id="KW-1185">Reference proteome</keyword>
<evidence type="ECO:0000313" key="2">
    <source>
        <dbReference type="Proteomes" id="UP000216429"/>
    </source>
</evidence>
<reference evidence="2" key="1">
    <citation type="submission" date="2017-05" db="EMBL/GenBank/DDBJ databases">
        <title>Complete and WGS of Bordetella genogroups.</title>
        <authorList>
            <person name="Spilker T."/>
            <person name="Lipuma J."/>
        </authorList>
    </citation>
    <scope>NUCLEOTIDE SEQUENCE [LARGE SCALE GENOMIC DNA]</scope>
    <source>
        <strain evidence="2">AU6712</strain>
    </source>
</reference>
<protein>
    <submittedName>
        <fullName evidence="1">Uncharacterized protein</fullName>
    </submittedName>
</protein>
<comment type="caution">
    <text evidence="1">The sequence shown here is derived from an EMBL/GenBank/DDBJ whole genome shotgun (WGS) entry which is preliminary data.</text>
</comment>
<dbReference type="Proteomes" id="UP000216429">
    <property type="component" value="Unassembled WGS sequence"/>
</dbReference>